<dbReference type="InterPro" id="IPR003593">
    <property type="entry name" value="AAA+_ATPase"/>
</dbReference>
<keyword evidence="2 8" id="KW-0812">Transmembrane</keyword>
<comment type="subcellular location">
    <subcellularLocation>
        <location evidence="1">Cell membrane</location>
        <topology evidence="1">Multi-pass membrane protein</topology>
    </subcellularLocation>
</comment>
<evidence type="ECO:0000256" key="4">
    <source>
        <dbReference type="ARBA" id="ARBA00022840"/>
    </source>
</evidence>
<dbReference type="RefSeq" id="WP_345676527.1">
    <property type="nucleotide sequence ID" value="NZ_BAABHS010000011.1"/>
</dbReference>
<dbReference type="PANTHER" id="PTHR24221">
    <property type="entry name" value="ATP-BINDING CASSETTE SUB-FAMILY B"/>
    <property type="match status" value="1"/>
</dbReference>
<feature type="transmembrane region" description="Helical" evidence="8">
    <location>
        <begin position="210"/>
        <end position="228"/>
    </location>
</feature>
<feature type="domain" description="ABC transporter" evidence="9">
    <location>
        <begin position="585"/>
        <end position="820"/>
    </location>
</feature>
<feature type="region of interest" description="Disordered" evidence="7">
    <location>
        <begin position="1019"/>
        <end position="1141"/>
    </location>
</feature>
<reference evidence="12" key="1">
    <citation type="journal article" date="2019" name="Int. J. Syst. Evol. Microbiol.">
        <title>The Global Catalogue of Microorganisms (GCM) 10K type strain sequencing project: providing services to taxonomists for standard genome sequencing and annotation.</title>
        <authorList>
            <consortium name="The Broad Institute Genomics Platform"/>
            <consortium name="The Broad Institute Genome Sequencing Center for Infectious Disease"/>
            <person name="Wu L."/>
            <person name="Ma J."/>
        </authorList>
    </citation>
    <scope>NUCLEOTIDE SEQUENCE [LARGE SCALE GENOMIC DNA]</scope>
    <source>
        <strain evidence="12">JCM 17986</strain>
    </source>
</reference>
<feature type="compositionally biased region" description="Low complexity" evidence="7">
    <location>
        <begin position="824"/>
        <end position="841"/>
    </location>
</feature>
<dbReference type="SUPFAM" id="SSF90123">
    <property type="entry name" value="ABC transporter transmembrane region"/>
    <property type="match status" value="1"/>
</dbReference>
<keyword evidence="4" id="KW-0067">ATP-binding</keyword>
<feature type="compositionally biased region" description="Low complexity" evidence="7">
    <location>
        <begin position="1469"/>
        <end position="1478"/>
    </location>
</feature>
<evidence type="ECO:0000313" key="12">
    <source>
        <dbReference type="Proteomes" id="UP001500466"/>
    </source>
</evidence>
<feature type="compositionally biased region" description="Polar residues" evidence="7">
    <location>
        <begin position="1322"/>
        <end position="1333"/>
    </location>
</feature>
<dbReference type="SMART" id="SM00382">
    <property type="entry name" value="AAA"/>
    <property type="match status" value="1"/>
</dbReference>
<dbReference type="Pfam" id="PF00005">
    <property type="entry name" value="ABC_tran"/>
    <property type="match status" value="1"/>
</dbReference>
<dbReference type="InterPro" id="IPR036640">
    <property type="entry name" value="ABC1_TM_sf"/>
</dbReference>
<evidence type="ECO:0000256" key="8">
    <source>
        <dbReference type="SAM" id="Phobius"/>
    </source>
</evidence>
<dbReference type="Proteomes" id="UP001500466">
    <property type="component" value="Unassembled WGS sequence"/>
</dbReference>
<dbReference type="PROSITE" id="PS50893">
    <property type="entry name" value="ABC_TRANSPORTER_2"/>
    <property type="match status" value="1"/>
</dbReference>
<feature type="compositionally biased region" description="Low complexity" evidence="7">
    <location>
        <begin position="1338"/>
        <end position="1351"/>
    </location>
</feature>
<feature type="transmembrane region" description="Helical" evidence="8">
    <location>
        <begin position="303"/>
        <end position="323"/>
    </location>
</feature>
<evidence type="ECO:0000256" key="5">
    <source>
        <dbReference type="ARBA" id="ARBA00022989"/>
    </source>
</evidence>
<evidence type="ECO:0000259" key="9">
    <source>
        <dbReference type="PROSITE" id="PS50893"/>
    </source>
</evidence>
<feature type="compositionally biased region" description="Low complexity" evidence="7">
    <location>
        <begin position="1122"/>
        <end position="1134"/>
    </location>
</feature>
<feature type="compositionally biased region" description="Gly residues" evidence="7">
    <location>
        <begin position="1408"/>
        <end position="1418"/>
    </location>
</feature>
<evidence type="ECO:0000256" key="7">
    <source>
        <dbReference type="SAM" id="MobiDB-lite"/>
    </source>
</evidence>
<organism evidence="11 12">
    <name type="scientific">Yinghuangia aomiensis</name>
    <dbReference type="NCBI Taxonomy" id="676205"/>
    <lineage>
        <taxon>Bacteria</taxon>
        <taxon>Bacillati</taxon>
        <taxon>Actinomycetota</taxon>
        <taxon>Actinomycetes</taxon>
        <taxon>Kitasatosporales</taxon>
        <taxon>Streptomycetaceae</taxon>
        <taxon>Yinghuangia</taxon>
    </lineage>
</organism>
<feature type="region of interest" description="Disordered" evidence="7">
    <location>
        <begin position="1280"/>
        <end position="1356"/>
    </location>
</feature>
<dbReference type="Pfam" id="PF00664">
    <property type="entry name" value="ABC_membrane"/>
    <property type="match status" value="1"/>
</dbReference>
<keyword evidence="5 8" id="KW-1133">Transmembrane helix</keyword>
<feature type="compositionally biased region" description="Low complexity" evidence="7">
    <location>
        <begin position="1485"/>
        <end position="1494"/>
    </location>
</feature>
<sequence length="1518" mass="151605">MTTAVPDVAARTLVMRPCSVVPGRQRWEVAGLRGRPDAARLVEESLRTEAGVDGATANPVTGRVLLLHDRTLTTPEASHLLRRAVVRALARVLAPPPPAPARRPGTARARMRSVRSATAGRLGLGALGAAREDATDRGASGHRSRLPVRSALPGQRASGPGGTRPGSPSRRSQRTGSTRRWLRRAALAAGGALLVVGTGGAVVGFLLRPLVSLGLVAGATTLIVRRAWRRSEEPGAARPRRHMLRDLIGPHRKRFTLAALTSLLAQAAEMTLGLFIATIAVVLMQGESQFLAGLGIVGAGTQLWWLAAATALVCGVVAALSYTSGLAWRRLARDVEYDWRNHTYAHAQRLPLSALEGSRTSRVAGVLSDDIGRMGAFVAGTLPELVQMVTSVLVIVPVFLVFAPQIAWVAFLPVPFVTWLSFRFHDRDAGAYAAAGETRARLHSRMANTLQANSTVKASCTEDYEDARIVELGDQYRDTTAHTDRGTVRHTESVRLATTASMAGTLLFGGRAVLAGELPFQAFSPLVGLPQQMLWRLTRLGATADQYRRTLDSYGRVAALVEMPEEPVRAEADSSAAAKKADGELVFDRVSFAYTEGIPVLRDLSLRIAAGRVTGIVGPTGSGKTTIARLLMRFEDVDEGRILLDGRDLRAVPLHELRSTIGLVAQEPVLFDGTIADNVRYGSFDADDRRVLVGTRLAEAESFIGDLPEREHTIVGERGSALSGGQKQRIALARTILRNPPVVLLDEATSAVDNGTEAAIQRALKQFGAGRTMVVIAHRLTTVRDADWIYVLDRGGVLSEQGTHDELIGQDGVYADLWRLQSGEEPPVSASSGSGGVPRPALSGRPSTHTSVMDRNGAGEVGSGAADSASRSAGLPVADFDGRDSEPIGAVVAVGDASEGTGAGASGGPGGTFAGGGVTVSGSGPAATSVTGAAAAAGLTAAGLGAAVDVAASAGGGAAPAVDDEVGAGPSVEESRSAADVVAVAGPGAGAGDASGVSAVDRAAGGGSGAVAAADAVAAPDVTAKSAGPGAGRTRPPVTRAGAAGNRSLVTGPSRAASRAQASGGAGGTEPNPRRSRADAPGVERGASAGGADVPSQSATASEGGGESPRSGSAVPGGRGGRVPLVGGSVDPGSGVSGRGLAATPVTGLEAGAGLAARGVAAAGGGESVGEAGLAASALGAVGLDAAVSAEVAPGDGGSAGEAGLAASALEAVGLRAAASTEAAPSGGESAPDASAAANRAAATLDVGLVTASGASAPGGVAAGGSGVASAAASRPADASMSADVESARRPGLVHESARRPGRDAAAGSPSASAENRGLVTGPSSQTSQQTAPTADKAPQPGAPRRGAPPGLDVQADVRIAFGGSIHGAGAKAGAASGVRVTAGRGLAEPARAEVPGEGELPAPATGKAGGVAGGVRAGHGRSSPAKAAGPAGDPMPTSDQTASPASDQPRDDGRSPAHEPDRGSAPPESASADGAPEGSPPAPESSGRGAPGSRDGRTPGANPRGRGRGTRGVQPGG</sequence>
<protein>
    <submittedName>
        <fullName evidence="11">Uncharacterized protein</fullName>
    </submittedName>
</protein>
<dbReference type="PANTHER" id="PTHR24221:SF601">
    <property type="entry name" value="ABC TRANSPORTER"/>
    <property type="match status" value="1"/>
</dbReference>
<feature type="domain" description="ABC transmembrane type-1" evidence="10">
    <location>
        <begin position="257"/>
        <end position="549"/>
    </location>
</feature>
<keyword evidence="6 8" id="KW-0472">Membrane</keyword>
<feature type="compositionally biased region" description="Low complexity" evidence="7">
    <location>
        <begin position="1052"/>
        <end position="1063"/>
    </location>
</feature>
<dbReference type="InterPro" id="IPR017871">
    <property type="entry name" value="ABC_transporter-like_CS"/>
</dbReference>
<evidence type="ECO:0000256" key="6">
    <source>
        <dbReference type="ARBA" id="ARBA00023136"/>
    </source>
</evidence>
<dbReference type="Gene3D" id="3.40.50.300">
    <property type="entry name" value="P-loop containing nucleotide triphosphate hydrolases"/>
    <property type="match status" value="1"/>
</dbReference>
<feature type="compositionally biased region" description="Polar residues" evidence="7">
    <location>
        <begin position="1438"/>
        <end position="1447"/>
    </location>
</feature>
<evidence type="ECO:0000256" key="1">
    <source>
        <dbReference type="ARBA" id="ARBA00004651"/>
    </source>
</evidence>
<accession>A0ABP9HD14</accession>
<feature type="transmembrane region" description="Helical" evidence="8">
    <location>
        <begin position="255"/>
        <end position="283"/>
    </location>
</feature>
<dbReference type="PROSITE" id="PS50929">
    <property type="entry name" value="ABC_TM1F"/>
    <property type="match status" value="1"/>
</dbReference>
<dbReference type="InterPro" id="IPR003439">
    <property type="entry name" value="ABC_transporter-like_ATP-bd"/>
</dbReference>
<feature type="transmembrane region" description="Helical" evidence="8">
    <location>
        <begin position="392"/>
        <end position="414"/>
    </location>
</feature>
<keyword evidence="3" id="KW-0547">Nucleotide-binding</keyword>
<feature type="compositionally biased region" description="Basic and acidic residues" evidence="7">
    <location>
        <begin position="1449"/>
        <end position="1463"/>
    </location>
</feature>
<feature type="transmembrane region" description="Helical" evidence="8">
    <location>
        <begin position="181"/>
        <end position="204"/>
    </location>
</feature>
<comment type="caution">
    <text evidence="11">The sequence shown here is derived from an EMBL/GenBank/DDBJ whole genome shotgun (WGS) entry which is preliminary data.</text>
</comment>
<feature type="compositionally biased region" description="Low complexity" evidence="7">
    <location>
        <begin position="863"/>
        <end position="874"/>
    </location>
</feature>
<feature type="region of interest" description="Disordered" evidence="7">
    <location>
        <begin position="94"/>
        <end position="179"/>
    </location>
</feature>
<evidence type="ECO:0000256" key="2">
    <source>
        <dbReference type="ARBA" id="ARBA00022692"/>
    </source>
</evidence>
<keyword evidence="12" id="KW-1185">Reference proteome</keyword>
<feature type="region of interest" description="Disordered" evidence="7">
    <location>
        <begin position="1389"/>
        <end position="1518"/>
    </location>
</feature>
<dbReference type="InterPro" id="IPR039421">
    <property type="entry name" value="Type_1_exporter"/>
</dbReference>
<dbReference type="EMBL" id="BAABHS010000011">
    <property type="protein sequence ID" value="GAA4967806.1"/>
    <property type="molecule type" value="Genomic_DNA"/>
</dbReference>
<feature type="compositionally biased region" description="Low complexity" evidence="7">
    <location>
        <begin position="165"/>
        <end position="179"/>
    </location>
</feature>
<dbReference type="InterPro" id="IPR011527">
    <property type="entry name" value="ABC1_TM_dom"/>
</dbReference>
<evidence type="ECO:0000259" key="10">
    <source>
        <dbReference type="PROSITE" id="PS50929"/>
    </source>
</evidence>
<dbReference type="Gene3D" id="1.20.1560.10">
    <property type="entry name" value="ABC transporter type 1, transmembrane domain"/>
    <property type="match status" value="1"/>
</dbReference>
<gene>
    <name evidence="11" type="ORF">GCM10023205_36020</name>
</gene>
<dbReference type="SUPFAM" id="SSF52540">
    <property type="entry name" value="P-loop containing nucleoside triphosphate hydrolases"/>
    <property type="match status" value="1"/>
</dbReference>
<feature type="region of interest" description="Disordered" evidence="7">
    <location>
        <begin position="824"/>
        <end position="882"/>
    </location>
</feature>
<dbReference type="InterPro" id="IPR027417">
    <property type="entry name" value="P-loop_NTPase"/>
</dbReference>
<name>A0ABP9HD14_9ACTN</name>
<proteinExistence type="predicted"/>
<evidence type="ECO:0000313" key="11">
    <source>
        <dbReference type="EMBL" id="GAA4967806.1"/>
    </source>
</evidence>
<evidence type="ECO:0000256" key="3">
    <source>
        <dbReference type="ARBA" id="ARBA00022741"/>
    </source>
</evidence>
<dbReference type="PROSITE" id="PS00211">
    <property type="entry name" value="ABC_TRANSPORTER_1"/>
    <property type="match status" value="1"/>
</dbReference>